<dbReference type="GO" id="GO:0046872">
    <property type="term" value="F:metal ion binding"/>
    <property type="evidence" value="ECO:0007669"/>
    <property type="project" value="UniProtKB-UniRule"/>
</dbReference>
<proteinExistence type="inferred from homology"/>
<dbReference type="OrthoDB" id="2859658at2759"/>
<dbReference type="InterPro" id="IPR010255">
    <property type="entry name" value="Haem_peroxidase_sf"/>
</dbReference>
<dbReference type="PROSITE" id="PS00435">
    <property type="entry name" value="PEROXIDASE_1"/>
    <property type="match status" value="1"/>
</dbReference>
<comment type="caution">
    <text evidence="10">The sequence shown here is derived from an EMBL/GenBank/DDBJ whole genome shotgun (WGS) entry which is preliminary data.</text>
</comment>
<keyword evidence="6 8" id="KW-0560">Oxidoreductase</keyword>
<keyword evidence="3 8" id="KW-0575">Peroxidase</keyword>
<gene>
    <name evidence="10" type="ORF">PBRASI_LOCUS916</name>
</gene>
<dbReference type="PRINTS" id="PR00458">
    <property type="entry name" value="PEROXIDASE"/>
</dbReference>
<sequence>MSNVGDYAAVREDIKKILPQPGYDDGSAGPVLVRLAWHASGTYDVHSKTGGSDGATMRFAMEANDPANAGLDKARAFLEPIKQKHPWISYADLWTLAGVVAIESMDGPIVLWKPGRSDKTAESSCPPNGRLPDAAQGEQHIRDIFYRMGFNDREIVALIGAHTIGRCHADRSGFVGPWTYTPTRFSNQFFVQLVKQNWTPKAVNGQTQYKDDGDELMMLPADLALIKDPKFREIVDIYAKDKQAFFNDFASAFGKLLELGVDRSSQAKL</sequence>
<dbReference type="CDD" id="cd00691">
    <property type="entry name" value="ascorbate_peroxidase"/>
    <property type="match status" value="1"/>
</dbReference>
<dbReference type="PANTHER" id="PTHR31356">
    <property type="entry name" value="THYLAKOID LUMENAL 29 KDA PROTEIN, CHLOROPLASTIC-RELATED"/>
    <property type="match status" value="1"/>
</dbReference>
<dbReference type="Gene3D" id="1.10.420.10">
    <property type="entry name" value="Peroxidase, domain 2"/>
    <property type="match status" value="1"/>
</dbReference>
<dbReference type="Proteomes" id="UP000789739">
    <property type="component" value="Unassembled WGS sequence"/>
</dbReference>
<dbReference type="GO" id="GO:0004601">
    <property type="term" value="F:peroxidase activity"/>
    <property type="evidence" value="ECO:0007669"/>
    <property type="project" value="UniProtKB-KW"/>
</dbReference>
<evidence type="ECO:0000313" key="11">
    <source>
        <dbReference type="Proteomes" id="UP000789739"/>
    </source>
</evidence>
<dbReference type="Pfam" id="PF00141">
    <property type="entry name" value="peroxidase"/>
    <property type="match status" value="1"/>
</dbReference>
<dbReference type="FunFam" id="1.10.520.10:FF:000005">
    <property type="entry name" value="Cytochrome c peroxidase"/>
    <property type="match status" value="1"/>
</dbReference>
<dbReference type="InterPro" id="IPR019793">
    <property type="entry name" value="Peroxidases_heam-ligand_BS"/>
</dbReference>
<dbReference type="AlphaFoldDB" id="A0A9N8Z2N3"/>
<dbReference type="InterPro" id="IPR002016">
    <property type="entry name" value="Haem_peroxidase"/>
</dbReference>
<evidence type="ECO:0000313" key="10">
    <source>
        <dbReference type="EMBL" id="CAG8467707.1"/>
    </source>
</evidence>
<dbReference type="GO" id="GO:0000302">
    <property type="term" value="P:response to reactive oxygen species"/>
    <property type="evidence" value="ECO:0007669"/>
    <property type="project" value="TreeGrafter"/>
</dbReference>
<dbReference type="InterPro" id="IPR002207">
    <property type="entry name" value="Peroxidase_I"/>
</dbReference>
<name>A0A9N8Z2N3_9GLOM</name>
<protein>
    <recommendedName>
        <fullName evidence="8">Peroxidase</fullName>
        <ecNumber evidence="8">1.11.1.-</ecNumber>
    </recommendedName>
</protein>
<evidence type="ECO:0000256" key="3">
    <source>
        <dbReference type="ARBA" id="ARBA00022559"/>
    </source>
</evidence>
<dbReference type="EC" id="1.11.1.-" evidence="8"/>
<evidence type="ECO:0000256" key="5">
    <source>
        <dbReference type="ARBA" id="ARBA00022723"/>
    </source>
</evidence>
<dbReference type="FunFam" id="1.10.420.10:FF:000009">
    <property type="entry name" value="Ascorbate peroxidase"/>
    <property type="match status" value="1"/>
</dbReference>
<evidence type="ECO:0000256" key="2">
    <source>
        <dbReference type="ARBA" id="ARBA00005997"/>
    </source>
</evidence>
<accession>A0A9N8Z2N3</accession>
<dbReference type="PROSITE" id="PS00436">
    <property type="entry name" value="PEROXIDASE_2"/>
    <property type="match status" value="1"/>
</dbReference>
<dbReference type="PANTHER" id="PTHR31356:SF36">
    <property type="entry name" value="L-ASCORBATE PEROXIDASE 3"/>
    <property type="match status" value="1"/>
</dbReference>
<evidence type="ECO:0000256" key="1">
    <source>
        <dbReference type="ARBA" id="ARBA00003917"/>
    </source>
</evidence>
<keyword evidence="11" id="KW-1185">Reference proteome</keyword>
<reference evidence="10" key="1">
    <citation type="submission" date="2021-06" db="EMBL/GenBank/DDBJ databases">
        <authorList>
            <person name="Kallberg Y."/>
            <person name="Tangrot J."/>
            <person name="Rosling A."/>
        </authorList>
    </citation>
    <scope>NUCLEOTIDE SEQUENCE</scope>
    <source>
        <strain evidence="10">BR232B</strain>
    </source>
</reference>
<dbReference type="GO" id="GO:0042744">
    <property type="term" value="P:hydrogen peroxide catabolic process"/>
    <property type="evidence" value="ECO:0007669"/>
    <property type="project" value="TreeGrafter"/>
</dbReference>
<comment type="function">
    <text evidence="1">Destroys radicals which are normally produced within the cells and which are toxic to biological systems.</text>
</comment>
<dbReference type="SUPFAM" id="SSF48113">
    <property type="entry name" value="Heme-dependent peroxidases"/>
    <property type="match status" value="1"/>
</dbReference>
<evidence type="ECO:0000256" key="8">
    <source>
        <dbReference type="RuleBase" id="RU363051"/>
    </source>
</evidence>
<evidence type="ECO:0000259" key="9">
    <source>
        <dbReference type="PROSITE" id="PS50873"/>
    </source>
</evidence>
<comment type="similarity">
    <text evidence="2">Belongs to the peroxidase family. Cytochrome c peroxidase subfamily.</text>
</comment>
<keyword evidence="7" id="KW-0408">Iron</keyword>
<dbReference type="Gene3D" id="1.10.520.10">
    <property type="match status" value="1"/>
</dbReference>
<dbReference type="InterPro" id="IPR044831">
    <property type="entry name" value="Ccp1-like"/>
</dbReference>
<dbReference type="GO" id="GO:0020037">
    <property type="term" value="F:heme binding"/>
    <property type="evidence" value="ECO:0007669"/>
    <property type="project" value="UniProtKB-UniRule"/>
</dbReference>
<dbReference type="InterPro" id="IPR019794">
    <property type="entry name" value="Peroxidases_AS"/>
</dbReference>
<organism evidence="10 11">
    <name type="scientific">Paraglomus brasilianum</name>
    <dbReference type="NCBI Taxonomy" id="144538"/>
    <lineage>
        <taxon>Eukaryota</taxon>
        <taxon>Fungi</taxon>
        <taxon>Fungi incertae sedis</taxon>
        <taxon>Mucoromycota</taxon>
        <taxon>Glomeromycotina</taxon>
        <taxon>Glomeromycetes</taxon>
        <taxon>Paraglomerales</taxon>
        <taxon>Paraglomeraceae</taxon>
        <taxon>Paraglomus</taxon>
    </lineage>
</organism>
<dbReference type="GO" id="GO:0034599">
    <property type="term" value="P:cellular response to oxidative stress"/>
    <property type="evidence" value="ECO:0007669"/>
    <property type="project" value="InterPro"/>
</dbReference>
<evidence type="ECO:0000256" key="6">
    <source>
        <dbReference type="ARBA" id="ARBA00023002"/>
    </source>
</evidence>
<keyword evidence="5" id="KW-0479">Metal-binding</keyword>
<dbReference type="EMBL" id="CAJVPI010000052">
    <property type="protein sequence ID" value="CAG8467707.1"/>
    <property type="molecule type" value="Genomic_DNA"/>
</dbReference>
<evidence type="ECO:0000256" key="7">
    <source>
        <dbReference type="ARBA" id="ARBA00023004"/>
    </source>
</evidence>
<keyword evidence="4" id="KW-0349">Heme</keyword>
<feature type="domain" description="Plant heme peroxidase family profile" evidence="9">
    <location>
        <begin position="71"/>
        <end position="269"/>
    </location>
</feature>
<dbReference type="PROSITE" id="PS50873">
    <property type="entry name" value="PEROXIDASE_4"/>
    <property type="match status" value="1"/>
</dbReference>
<evidence type="ECO:0000256" key="4">
    <source>
        <dbReference type="ARBA" id="ARBA00022617"/>
    </source>
</evidence>
<dbReference type="PRINTS" id="PR00459">
    <property type="entry name" value="ASPEROXIDASE"/>
</dbReference>